<dbReference type="InterPro" id="IPR001611">
    <property type="entry name" value="Leu-rich_rpt"/>
</dbReference>
<feature type="domain" description="NB-ARC" evidence="9">
    <location>
        <begin position="216"/>
        <end position="278"/>
    </location>
</feature>
<name>A0A2T7EJ18_9POAL</name>
<dbReference type="Gramene" id="PUZ67810">
    <property type="protein sequence ID" value="PUZ67810"/>
    <property type="gene ID" value="GQ55_3G463900"/>
</dbReference>
<dbReference type="GO" id="GO:0051707">
    <property type="term" value="P:response to other organism"/>
    <property type="evidence" value="ECO:0007669"/>
    <property type="project" value="UniProtKB-ARBA"/>
</dbReference>
<dbReference type="InterPro" id="IPR027417">
    <property type="entry name" value="P-loop_NTPase"/>
</dbReference>
<keyword evidence="15" id="KW-1185">Reference proteome</keyword>
<dbReference type="Gene3D" id="1.20.5.4130">
    <property type="match status" value="1"/>
</dbReference>
<dbReference type="Proteomes" id="UP000244336">
    <property type="component" value="Chromosome 3"/>
</dbReference>
<dbReference type="InterPro" id="IPR055414">
    <property type="entry name" value="LRR_R13L4/SHOC2-like"/>
</dbReference>
<dbReference type="InterPro" id="IPR002182">
    <property type="entry name" value="NB-ARC"/>
</dbReference>
<dbReference type="InterPro" id="IPR042197">
    <property type="entry name" value="Apaf_helical"/>
</dbReference>
<dbReference type="Pfam" id="PF00560">
    <property type="entry name" value="LRR_1"/>
    <property type="match status" value="2"/>
</dbReference>
<dbReference type="InterPro" id="IPR058922">
    <property type="entry name" value="WHD_DRP"/>
</dbReference>
<dbReference type="AlphaFoldDB" id="A0A2T7EJ18"/>
<protein>
    <recommendedName>
        <fullName evidence="16">Rx N-terminal domain-containing protein</fullName>
    </recommendedName>
</protein>
<keyword evidence="4" id="KW-0547">Nucleotide-binding</keyword>
<dbReference type="Gene3D" id="3.40.50.300">
    <property type="entry name" value="P-loop containing nucleotide triphosphate hydrolases"/>
    <property type="match status" value="1"/>
</dbReference>
<evidence type="ECO:0000256" key="1">
    <source>
        <dbReference type="ARBA" id="ARBA00008894"/>
    </source>
</evidence>
<dbReference type="Pfam" id="PF25019">
    <property type="entry name" value="LRR_R13L1-DRL21"/>
    <property type="match status" value="1"/>
</dbReference>
<feature type="domain" description="Disease resistance protein winged helix" evidence="11">
    <location>
        <begin position="402"/>
        <end position="471"/>
    </location>
</feature>
<organism evidence="14 15">
    <name type="scientific">Panicum hallii var. hallii</name>
    <dbReference type="NCBI Taxonomy" id="1504633"/>
    <lineage>
        <taxon>Eukaryota</taxon>
        <taxon>Viridiplantae</taxon>
        <taxon>Streptophyta</taxon>
        <taxon>Embryophyta</taxon>
        <taxon>Tracheophyta</taxon>
        <taxon>Spermatophyta</taxon>
        <taxon>Magnoliopsida</taxon>
        <taxon>Liliopsida</taxon>
        <taxon>Poales</taxon>
        <taxon>Poaceae</taxon>
        <taxon>PACMAD clade</taxon>
        <taxon>Panicoideae</taxon>
        <taxon>Panicodae</taxon>
        <taxon>Paniceae</taxon>
        <taxon>Panicinae</taxon>
        <taxon>Panicum</taxon>
        <taxon>Panicum sect. Panicum</taxon>
    </lineage>
</organism>
<keyword evidence="7 8" id="KW-0175">Coiled coil</keyword>
<keyword evidence="2" id="KW-0433">Leucine-rich repeat</keyword>
<dbReference type="Pfam" id="PF23598">
    <property type="entry name" value="LRR_14"/>
    <property type="match status" value="1"/>
</dbReference>
<dbReference type="EMBL" id="CM009751">
    <property type="protein sequence ID" value="PUZ67810.1"/>
    <property type="molecule type" value="Genomic_DNA"/>
</dbReference>
<dbReference type="SMART" id="SM00369">
    <property type="entry name" value="LRR_TYP"/>
    <property type="match status" value="4"/>
</dbReference>
<feature type="domain" description="R13L1/DRL21-like LRR repeat region" evidence="13">
    <location>
        <begin position="904"/>
        <end position="1019"/>
    </location>
</feature>
<evidence type="ECO:0000256" key="6">
    <source>
        <dbReference type="ARBA" id="ARBA00022840"/>
    </source>
</evidence>
<evidence type="ECO:0000313" key="15">
    <source>
        <dbReference type="Proteomes" id="UP000244336"/>
    </source>
</evidence>
<dbReference type="InterPro" id="IPR032675">
    <property type="entry name" value="LRR_dom_sf"/>
</dbReference>
<dbReference type="STRING" id="1504633.A0A2T7EJ18"/>
<dbReference type="Pfam" id="PF23559">
    <property type="entry name" value="WHD_DRP"/>
    <property type="match status" value="1"/>
</dbReference>
<evidence type="ECO:0000259" key="11">
    <source>
        <dbReference type="Pfam" id="PF23559"/>
    </source>
</evidence>
<evidence type="ECO:0000259" key="10">
    <source>
        <dbReference type="Pfam" id="PF18052"/>
    </source>
</evidence>
<evidence type="ECO:0008006" key="16">
    <source>
        <dbReference type="Google" id="ProtNLM"/>
    </source>
</evidence>
<dbReference type="Gene3D" id="1.10.8.430">
    <property type="entry name" value="Helical domain of apoptotic protease-activating factors"/>
    <property type="match status" value="1"/>
</dbReference>
<feature type="coiled-coil region" evidence="8">
    <location>
        <begin position="31"/>
        <end position="61"/>
    </location>
</feature>
<evidence type="ECO:0000313" key="14">
    <source>
        <dbReference type="EMBL" id="PUZ67810.1"/>
    </source>
</evidence>
<dbReference type="Gene3D" id="3.80.10.10">
    <property type="entry name" value="Ribonuclease Inhibitor"/>
    <property type="match status" value="3"/>
</dbReference>
<dbReference type="InterPro" id="IPR041118">
    <property type="entry name" value="Rx_N"/>
</dbReference>
<dbReference type="GO" id="GO:0005524">
    <property type="term" value="F:ATP binding"/>
    <property type="evidence" value="ECO:0007669"/>
    <property type="project" value="UniProtKB-KW"/>
</dbReference>
<feature type="domain" description="Disease resistance N-terminal" evidence="10">
    <location>
        <begin position="8"/>
        <end position="95"/>
    </location>
</feature>
<dbReference type="OrthoDB" id="674488at2759"/>
<proteinExistence type="inferred from homology"/>
<sequence length="1233" mass="141348">MAGAVAGPIAGRLAALVTDETALLWGFKDDVDSMRKTMEKLQALKQDADRRESLNEGERRETVRVWIKNFKSAAYDVEDLLDELDAIKLMKQNQPKVFFSFYNPLLVRLTMVHKMKKLNRHLGDIEEEGHRLDLVPRDIPIWTAGGTTQDTISSTNGYRSIIEMVGRDTEKQHILELLLNSDAEEDISIIPIVGTWWHGEDNISPSTPTDDDLQTILEQMQSILPTKRYLIILDDLWEEGVDNLNNLKQMLRYGARGSKIILTARRQQVVENLKLDDVVERRTIFPVHRREQIILDSLSVEDCWNVMRQTALHNNDVGGLENIGRKIAERCGGLPLLARSLGFLMSHEVSTLAWEETTLARSLGFLMSHEVSTLTWEINLDMEEDKKTFQSLMLSYYYMSLEFKFDHLIQQWRALGYIPESTKGRRCINYLLGMSFLQISVFSVLIYLQSAPEHASLPDKLTMHDLVHDLARIILEKQLLVLDISEKMAWNGLEKHYCRHMRLINYQKQLKDIKELPNKIRSIHFTEGSRMQLQHSKSKYLRVLEFRGCSNKFEGEPAPTNISLPSTVHRLLLLRYLDASSLPITALPKSFHKLQNMQTLIMSNCTLETLPDNIGCLLKLCHLDLSSNYSLNKLPMSFGRLCALSFLSLSKCSELKELPESIRKLQSLRHLDMSGYCALQKLPDDFGGLPKLLFLNMSGCSKLVKLPEKLNLMSLEHLNLSSCHELQNLPQYFGNNLPKLEFLHLCDCHKVQVLPEPNLSDCHDLKELPECFGNLSDLHSLNLSSCSKLPSLPESFGDLSKLKHLNLSYCVRFEKLPSSFCNLKLQTLYMSALQSLCDLPYGIGNMTSLTWFEATTGNPDIDLLCVPVILSHLQLHERTEHYVHDVHVVDYGLCSSIVNLGKSTCHHLEIRDLHNVQRQGDAERAKLRDNPDLRELILDWGHAKTTENKRDAEVLENLVPPRTLERFGLHGYMSRNFPNWILDISSYLPYLTSIRLMNLTCDSPPPLGRLPNLILLKLRVIQLNLLENLDEWWTTRSGGEDDEFLIPNLHRLEVVKCPKLKFLPCPPKSMYWDLDSSDKVLPLHGFGWLSSSTLPFRAQIRSRNFSPEKWGRLHHLATLKELLITGDNRLLALSLLEATPCFPSLRYLHLEFPNLEILPEWLGQLTTLEELSISHCHNLRSLPESIRNLTALKTLHIWDSQSLVRGLKIHGHKISHIPEVMFDYEAFVPRQPI</sequence>
<dbReference type="SUPFAM" id="SSF52540">
    <property type="entry name" value="P-loop containing nucleoside triphosphate hydrolases"/>
    <property type="match status" value="1"/>
</dbReference>
<evidence type="ECO:0000256" key="2">
    <source>
        <dbReference type="ARBA" id="ARBA00022614"/>
    </source>
</evidence>
<dbReference type="SUPFAM" id="SSF52058">
    <property type="entry name" value="L domain-like"/>
    <property type="match status" value="2"/>
</dbReference>
<dbReference type="Pfam" id="PF18052">
    <property type="entry name" value="Rx_N"/>
    <property type="match status" value="1"/>
</dbReference>
<keyword evidence="3" id="KW-0677">Repeat</keyword>
<reference evidence="14 15" key="1">
    <citation type="submission" date="2018-04" db="EMBL/GenBank/DDBJ databases">
        <title>WGS assembly of Panicum hallii var. hallii HAL2.</title>
        <authorList>
            <person name="Lovell J."/>
            <person name="Jenkins J."/>
            <person name="Lowry D."/>
            <person name="Mamidi S."/>
            <person name="Sreedasyam A."/>
            <person name="Weng X."/>
            <person name="Barry K."/>
            <person name="Bonette J."/>
            <person name="Campitelli B."/>
            <person name="Daum C."/>
            <person name="Gordon S."/>
            <person name="Gould B."/>
            <person name="Lipzen A."/>
            <person name="MacQueen A."/>
            <person name="Palacio-Mejia J."/>
            <person name="Plott C."/>
            <person name="Shakirov E."/>
            <person name="Shu S."/>
            <person name="Yoshinaga Y."/>
            <person name="Zane M."/>
            <person name="Rokhsar D."/>
            <person name="Grimwood J."/>
            <person name="Schmutz J."/>
            <person name="Juenger T."/>
        </authorList>
    </citation>
    <scope>NUCLEOTIDE SEQUENCE [LARGE SCALE GENOMIC DNA]</scope>
    <source>
        <strain evidence="15">cv. HAL2</strain>
    </source>
</reference>
<dbReference type="PRINTS" id="PR00364">
    <property type="entry name" value="DISEASERSIST"/>
</dbReference>
<dbReference type="PANTHER" id="PTHR36766:SF40">
    <property type="entry name" value="DISEASE RESISTANCE PROTEIN RGA3"/>
    <property type="match status" value="1"/>
</dbReference>
<dbReference type="Pfam" id="PF00931">
    <property type="entry name" value="NB-ARC"/>
    <property type="match status" value="1"/>
</dbReference>
<feature type="domain" description="Disease resistance R13L4/SHOC-2-like LRR" evidence="12">
    <location>
        <begin position="519"/>
        <end position="651"/>
    </location>
</feature>
<keyword evidence="6" id="KW-0067">ATP-binding</keyword>
<evidence type="ECO:0000256" key="5">
    <source>
        <dbReference type="ARBA" id="ARBA00022821"/>
    </source>
</evidence>
<evidence type="ECO:0000256" key="4">
    <source>
        <dbReference type="ARBA" id="ARBA00022741"/>
    </source>
</evidence>
<gene>
    <name evidence="14" type="ORF">GQ55_3G463900</name>
</gene>
<evidence type="ECO:0000256" key="8">
    <source>
        <dbReference type="SAM" id="Coils"/>
    </source>
</evidence>
<evidence type="ECO:0000256" key="7">
    <source>
        <dbReference type="ARBA" id="ARBA00023054"/>
    </source>
</evidence>
<dbReference type="PANTHER" id="PTHR36766">
    <property type="entry name" value="PLANT BROAD-SPECTRUM MILDEW RESISTANCE PROTEIN RPW8"/>
    <property type="match status" value="1"/>
</dbReference>
<evidence type="ECO:0000259" key="13">
    <source>
        <dbReference type="Pfam" id="PF25019"/>
    </source>
</evidence>
<dbReference type="GO" id="GO:0006952">
    <property type="term" value="P:defense response"/>
    <property type="evidence" value="ECO:0007669"/>
    <property type="project" value="UniProtKB-KW"/>
</dbReference>
<dbReference type="GO" id="GO:0043531">
    <property type="term" value="F:ADP binding"/>
    <property type="evidence" value="ECO:0007669"/>
    <property type="project" value="InterPro"/>
</dbReference>
<keyword evidence="5" id="KW-0611">Plant defense</keyword>
<evidence type="ECO:0000259" key="9">
    <source>
        <dbReference type="Pfam" id="PF00931"/>
    </source>
</evidence>
<evidence type="ECO:0000256" key="3">
    <source>
        <dbReference type="ARBA" id="ARBA00022737"/>
    </source>
</evidence>
<dbReference type="InterPro" id="IPR003591">
    <property type="entry name" value="Leu-rich_rpt_typical-subtyp"/>
</dbReference>
<evidence type="ECO:0000259" key="12">
    <source>
        <dbReference type="Pfam" id="PF23598"/>
    </source>
</evidence>
<accession>A0A2T7EJ18</accession>
<comment type="similarity">
    <text evidence="1">Belongs to the disease resistance NB-LRR family.</text>
</comment>
<dbReference type="InterPro" id="IPR056789">
    <property type="entry name" value="LRR_R13L1-DRL21"/>
</dbReference>